<evidence type="ECO:0000313" key="2">
    <source>
        <dbReference type="Proteomes" id="UP000681610"/>
    </source>
</evidence>
<dbReference type="InterPro" id="IPR029058">
    <property type="entry name" value="AB_hydrolase_fold"/>
</dbReference>
<dbReference type="SUPFAM" id="SSF53474">
    <property type="entry name" value="alpha/beta-Hydrolases"/>
    <property type="match status" value="1"/>
</dbReference>
<comment type="caution">
    <text evidence="1">The sequence shown here is derived from an EMBL/GenBank/DDBJ whole genome shotgun (WGS) entry which is preliminary data.</text>
</comment>
<gene>
    <name evidence="1" type="ORF">J4N46_06040</name>
</gene>
<reference evidence="1 2" key="1">
    <citation type="submission" date="2021-03" db="EMBL/GenBank/DDBJ databases">
        <title>Isolation and description of Capnocytophaga bilenii sp. nov., a novel Capnocytophaga species, isolated from a gingivitis subject.</title>
        <authorList>
            <person name="Antezack A."/>
            <person name="Monnet-Corti V."/>
            <person name="La Scola B."/>
        </authorList>
    </citation>
    <scope>NUCLEOTIDE SEQUENCE [LARGE SCALE GENOMIC DNA]</scope>
    <source>
        <strain evidence="1 2">Marseille-Q4570</strain>
    </source>
</reference>
<dbReference type="Gene3D" id="3.40.50.1820">
    <property type="entry name" value="alpha/beta hydrolase"/>
    <property type="match status" value="1"/>
</dbReference>
<keyword evidence="2" id="KW-1185">Reference proteome</keyword>
<dbReference type="Pfam" id="PF05728">
    <property type="entry name" value="UPF0227"/>
    <property type="match status" value="1"/>
</dbReference>
<organism evidence="1 2">
    <name type="scientific">Capnocytophaga bilenii</name>
    <dbReference type="NCBI Taxonomy" id="2819369"/>
    <lineage>
        <taxon>Bacteria</taxon>
        <taxon>Pseudomonadati</taxon>
        <taxon>Bacteroidota</taxon>
        <taxon>Flavobacteriia</taxon>
        <taxon>Flavobacteriales</taxon>
        <taxon>Flavobacteriaceae</taxon>
        <taxon>Capnocytophaga</taxon>
    </lineage>
</organism>
<dbReference type="RefSeq" id="WP_208058557.1">
    <property type="nucleotide sequence ID" value="NZ_JAGDYP010000004.1"/>
</dbReference>
<keyword evidence="1" id="KW-0378">Hydrolase</keyword>
<accession>A0ABS3PYC4</accession>
<name>A0ABS3PYC4_9FLAO</name>
<protein>
    <submittedName>
        <fullName evidence="1">Alpha/beta hydrolase</fullName>
    </submittedName>
</protein>
<dbReference type="InterPro" id="IPR008886">
    <property type="entry name" value="UPF0227/Esterase_YqiA"/>
</dbReference>
<evidence type="ECO:0000313" key="1">
    <source>
        <dbReference type="EMBL" id="MBO1883983.1"/>
    </source>
</evidence>
<dbReference type="EMBL" id="JAGDYP010000004">
    <property type="protein sequence ID" value="MBO1883983.1"/>
    <property type="molecule type" value="Genomic_DNA"/>
</dbReference>
<dbReference type="GO" id="GO:0016787">
    <property type="term" value="F:hydrolase activity"/>
    <property type="evidence" value="ECO:0007669"/>
    <property type="project" value="UniProtKB-KW"/>
</dbReference>
<proteinExistence type="predicted"/>
<dbReference type="Proteomes" id="UP000681610">
    <property type="component" value="Unassembled WGS sequence"/>
</dbReference>
<sequence length="170" mass="19332">MVAETNEILYLHGLDSTLQDDRRAVLSLYGNIHAPHLDYRNTPNLYELLQEKYRNVTAIIGSSAGGLVAYYLAQSLLKPCLLFNPALTYKEELSLTITTNPHYAAYMQIVIGLQDTVINPWQSLNILQNDLTPHQTLEVHLINTMAHSYPISIFKREVSLFFDKIRTANI</sequence>